<evidence type="ECO:0000313" key="1">
    <source>
        <dbReference type="EMBL" id="ASV72862.1"/>
    </source>
</evidence>
<dbReference type="AlphaFoldDB" id="A0A286RA84"/>
<reference evidence="1 2" key="1">
    <citation type="journal article" name="Front. Microbiol.">
        <title>Sugar Metabolism of the First Thermophilic Planctomycete Thermogutta terrifontis: Comparative Genomic and Transcriptomic Approaches.</title>
        <authorList>
            <person name="Elcheninov A.G."/>
            <person name="Menzel P."/>
            <person name="Gudbergsdottir S.R."/>
            <person name="Slesarev A.I."/>
            <person name="Kadnikov V.V."/>
            <person name="Krogh A."/>
            <person name="Bonch-Osmolovskaya E.A."/>
            <person name="Peng X."/>
            <person name="Kublanov I.V."/>
        </authorList>
    </citation>
    <scope>NUCLEOTIDE SEQUENCE [LARGE SCALE GENOMIC DNA]</scope>
    <source>
        <strain evidence="1 2">R1</strain>
    </source>
</reference>
<dbReference type="KEGG" id="ttf:THTE_0260"/>
<proteinExistence type="predicted"/>
<organism evidence="1 2">
    <name type="scientific">Thermogutta terrifontis</name>
    <dbReference type="NCBI Taxonomy" id="1331910"/>
    <lineage>
        <taxon>Bacteria</taxon>
        <taxon>Pseudomonadati</taxon>
        <taxon>Planctomycetota</taxon>
        <taxon>Planctomycetia</taxon>
        <taxon>Pirellulales</taxon>
        <taxon>Thermoguttaceae</taxon>
        <taxon>Thermogutta</taxon>
    </lineage>
</organism>
<sequence length="52" mass="5681">MRYNGTMACSGKDRWHTVCDEDCRQGWNRDAVVSFAGHNQTAGSGWGAGAFD</sequence>
<name>A0A286RA84_9BACT</name>
<evidence type="ECO:0000313" key="2">
    <source>
        <dbReference type="Proteomes" id="UP000215086"/>
    </source>
</evidence>
<protein>
    <submittedName>
        <fullName evidence="1">Uncharacterized protein</fullName>
    </submittedName>
</protein>
<dbReference type="Proteomes" id="UP000215086">
    <property type="component" value="Chromosome"/>
</dbReference>
<gene>
    <name evidence="1" type="ORF">THTE_0260</name>
</gene>
<keyword evidence="2" id="KW-1185">Reference proteome</keyword>
<accession>A0A286RA84</accession>
<dbReference type="EMBL" id="CP018477">
    <property type="protein sequence ID" value="ASV72862.1"/>
    <property type="molecule type" value="Genomic_DNA"/>
</dbReference>